<gene>
    <name evidence="8" type="primary">MLO</name>
    <name evidence="11" type="ORF">OIU84_019961</name>
</gene>
<feature type="transmembrane region" description="Helical" evidence="10">
    <location>
        <begin position="60"/>
        <end position="79"/>
    </location>
</feature>
<dbReference type="PANTHER" id="PTHR31942">
    <property type="entry name" value="MLO-LIKE PROTEIN 1"/>
    <property type="match status" value="1"/>
</dbReference>
<proteinExistence type="inferred from homology"/>
<accession>A0AAD6PKX2</accession>
<evidence type="ECO:0000256" key="6">
    <source>
        <dbReference type="ARBA" id="ARBA00023136"/>
    </source>
</evidence>
<feature type="transmembrane region" description="Helical" evidence="10">
    <location>
        <begin position="283"/>
        <end position="304"/>
    </location>
</feature>
<keyword evidence="4 8" id="KW-0611">Plant defense</keyword>
<evidence type="ECO:0000256" key="2">
    <source>
        <dbReference type="ARBA" id="ARBA00006574"/>
    </source>
</evidence>
<comment type="domain">
    <text evidence="8">The C-terminus contains a calmodulin-binding domain, which binds calmodulin in a calcium-dependent fashion.</text>
</comment>
<keyword evidence="12" id="KW-1185">Reference proteome</keyword>
<reference evidence="11 12" key="1">
    <citation type="journal article" date="2023" name="Int. J. Mol. Sci.">
        <title>De Novo Assembly and Annotation of 11 Diverse Shrub Willow (Salix) Genomes Reveals Novel Gene Organization in Sex-Linked Regions.</title>
        <authorList>
            <person name="Hyden B."/>
            <person name="Feng K."/>
            <person name="Yates T.B."/>
            <person name="Jawdy S."/>
            <person name="Cereghino C."/>
            <person name="Smart L.B."/>
            <person name="Muchero W."/>
        </authorList>
    </citation>
    <scope>NUCLEOTIDE SEQUENCE [LARGE SCALE GENOMIC DNA]</scope>
    <source>
        <tissue evidence="11">Shoot tip</tissue>
    </source>
</reference>
<evidence type="ECO:0000256" key="7">
    <source>
        <dbReference type="ARBA" id="ARBA00023265"/>
    </source>
</evidence>
<evidence type="ECO:0000256" key="1">
    <source>
        <dbReference type="ARBA" id="ARBA00004141"/>
    </source>
</evidence>
<comment type="function">
    <text evidence="8">May be involved in modulation of pathogen defense and leaf cell death.</text>
</comment>
<dbReference type="GO" id="GO:0006952">
    <property type="term" value="P:defense response"/>
    <property type="evidence" value="ECO:0007669"/>
    <property type="project" value="UniProtKB-KW"/>
</dbReference>
<dbReference type="EMBL" id="JAPFFJ010000003">
    <property type="protein sequence ID" value="KAJ6432835.1"/>
    <property type="molecule type" value="Genomic_DNA"/>
</dbReference>
<feature type="transmembrane region" description="Helical" evidence="10">
    <location>
        <begin position="16"/>
        <end position="39"/>
    </location>
</feature>
<keyword evidence="3 8" id="KW-0812">Transmembrane</keyword>
<dbReference type="AlphaFoldDB" id="A0AAD6PKX2"/>
<feature type="transmembrane region" description="Helical" evidence="10">
    <location>
        <begin position="319"/>
        <end position="344"/>
    </location>
</feature>
<feature type="compositionally biased region" description="Basic residues" evidence="9">
    <location>
        <begin position="370"/>
        <end position="379"/>
    </location>
</feature>
<dbReference type="Pfam" id="PF03094">
    <property type="entry name" value="Mlo"/>
    <property type="match status" value="2"/>
</dbReference>
<evidence type="ECO:0000256" key="10">
    <source>
        <dbReference type="SAM" id="Phobius"/>
    </source>
</evidence>
<dbReference type="Proteomes" id="UP001162972">
    <property type="component" value="Chromosome 10"/>
</dbReference>
<evidence type="ECO:0000256" key="8">
    <source>
        <dbReference type="RuleBase" id="RU280816"/>
    </source>
</evidence>
<dbReference type="GO" id="GO:0005516">
    <property type="term" value="F:calmodulin binding"/>
    <property type="evidence" value="ECO:0007669"/>
    <property type="project" value="UniProtKB-KW"/>
</dbReference>
<name>A0AAD6PKX2_9ROSI</name>
<evidence type="ECO:0000313" key="12">
    <source>
        <dbReference type="Proteomes" id="UP001162972"/>
    </source>
</evidence>
<organism evidence="11 12">
    <name type="scientific">Salix udensis</name>
    <dbReference type="NCBI Taxonomy" id="889485"/>
    <lineage>
        <taxon>Eukaryota</taxon>
        <taxon>Viridiplantae</taxon>
        <taxon>Streptophyta</taxon>
        <taxon>Embryophyta</taxon>
        <taxon>Tracheophyta</taxon>
        <taxon>Spermatophyta</taxon>
        <taxon>Magnoliopsida</taxon>
        <taxon>eudicotyledons</taxon>
        <taxon>Gunneridae</taxon>
        <taxon>Pentapetalae</taxon>
        <taxon>rosids</taxon>
        <taxon>fabids</taxon>
        <taxon>Malpighiales</taxon>
        <taxon>Salicaceae</taxon>
        <taxon>Saliceae</taxon>
        <taxon>Salix</taxon>
    </lineage>
</organism>
<dbReference type="InterPro" id="IPR004326">
    <property type="entry name" value="Mlo"/>
</dbReference>
<keyword evidence="8" id="KW-0112">Calmodulin-binding</keyword>
<keyword evidence="6 8" id="KW-0472">Membrane</keyword>
<sequence length="523" mass="59663">MASTDKAQSLEQTPTWAVAVVCFVLVAISIVIEHLIHVVEKWLKKKHKIALVEALEKVKAELMLMGFISLLLTILQGPISDICIPANIAATWHPCSATNDKKKVEKVDDSDNSRRRLLQFLDSGESHRRFLASKYDKCAERGKVALVSSYGIHQLHIFIFVLAIVHVLYCIITYFLGRTKMRKWKTWEVETTTLEYQYHNDPERFRFARETSFGRRHMQLWSKSSILLWIVSTECDLSRGICHYEMAVGDMKIKSLKNSAQSVSNLRHVLFLLTSTHGWNSQFWLPFIPLINGFQIAFFIWSVYEFTIKSCYHAHTEGIVIRITLGVIIQIVCSYVTLPLYALVTQMGSSMRPTVFNDRVAAALKTWHHTAKKQSKHGKSSGSHTPMSSRPQTPSYGMSPAHLLQNYRSSTAPDSIQNSPRHSNYEINDQWDPEANSVHDYELNESVHQESPDVRDQVQARLGLLIKMPSVNNYFLDNLMSRTCLQSTDFVLLNAVFKYCNNKKCLRLKTPEAKSGGPVTKKP</sequence>
<evidence type="ECO:0000256" key="5">
    <source>
        <dbReference type="ARBA" id="ARBA00022989"/>
    </source>
</evidence>
<feature type="region of interest" description="Disordered" evidence="9">
    <location>
        <begin position="370"/>
        <end position="400"/>
    </location>
</feature>
<dbReference type="PANTHER" id="PTHR31942:SF84">
    <property type="entry name" value="MLO-LIKE PROTEIN 12"/>
    <property type="match status" value="1"/>
</dbReference>
<evidence type="ECO:0000256" key="4">
    <source>
        <dbReference type="ARBA" id="ARBA00022821"/>
    </source>
</evidence>
<feature type="transmembrane region" description="Helical" evidence="10">
    <location>
        <begin position="155"/>
        <end position="176"/>
    </location>
</feature>
<evidence type="ECO:0000256" key="9">
    <source>
        <dbReference type="SAM" id="MobiDB-lite"/>
    </source>
</evidence>
<keyword evidence="5 8" id="KW-1133">Transmembrane helix</keyword>
<comment type="subcellular location">
    <subcellularLocation>
        <location evidence="1 8">Membrane</location>
        <topology evidence="1 8">Multi-pass membrane protein</topology>
    </subcellularLocation>
</comment>
<comment type="similarity">
    <text evidence="2 8">Belongs to the MLO family.</text>
</comment>
<dbReference type="GO" id="GO:0016020">
    <property type="term" value="C:membrane"/>
    <property type="evidence" value="ECO:0007669"/>
    <property type="project" value="UniProtKB-SubCell"/>
</dbReference>
<evidence type="ECO:0000256" key="3">
    <source>
        <dbReference type="ARBA" id="ARBA00022692"/>
    </source>
</evidence>
<protein>
    <recommendedName>
        <fullName evidence="8">MLO-like protein</fullName>
    </recommendedName>
</protein>
<comment type="caution">
    <text evidence="11">The sequence shown here is derived from an EMBL/GenBank/DDBJ whole genome shotgun (WGS) entry which is preliminary data.</text>
</comment>
<feature type="compositionally biased region" description="Polar residues" evidence="9">
    <location>
        <begin position="385"/>
        <end position="396"/>
    </location>
</feature>
<keyword evidence="7 8" id="KW-0568">Pathogenesis-related protein</keyword>
<evidence type="ECO:0000313" key="11">
    <source>
        <dbReference type="EMBL" id="KAJ6432835.1"/>
    </source>
</evidence>